<comment type="similarity">
    <text evidence="1">Belongs to the bacterial solute-binding protein 5 family.</text>
</comment>
<accession>A0A0B2AEB3</accession>
<dbReference type="InterPro" id="IPR000914">
    <property type="entry name" value="SBP_5_dom"/>
</dbReference>
<dbReference type="PROSITE" id="PS51257">
    <property type="entry name" value="PROKAR_LIPOPROTEIN"/>
    <property type="match status" value="1"/>
</dbReference>
<keyword evidence="2" id="KW-0813">Transport</keyword>
<dbReference type="GO" id="GO:1904680">
    <property type="term" value="F:peptide transmembrane transporter activity"/>
    <property type="evidence" value="ECO:0007669"/>
    <property type="project" value="TreeGrafter"/>
</dbReference>
<gene>
    <name evidence="6" type="ORF">LK09_01380</name>
</gene>
<dbReference type="AlphaFoldDB" id="A0A0B2AEB3"/>
<organism evidence="6 7">
    <name type="scientific">Microbacterium mangrovi</name>
    <dbReference type="NCBI Taxonomy" id="1348253"/>
    <lineage>
        <taxon>Bacteria</taxon>
        <taxon>Bacillati</taxon>
        <taxon>Actinomycetota</taxon>
        <taxon>Actinomycetes</taxon>
        <taxon>Micrococcales</taxon>
        <taxon>Microbacteriaceae</taxon>
        <taxon>Microbacterium</taxon>
    </lineage>
</organism>
<comment type="caution">
    <text evidence="6">The sequence shown here is derived from an EMBL/GenBank/DDBJ whole genome shotgun (WGS) entry which is preliminary data.</text>
</comment>
<evidence type="ECO:0000256" key="3">
    <source>
        <dbReference type="ARBA" id="ARBA00022729"/>
    </source>
</evidence>
<proteinExistence type="inferred from homology"/>
<dbReference type="CDD" id="cd00995">
    <property type="entry name" value="PBP2_NikA_DppA_OppA_like"/>
    <property type="match status" value="1"/>
</dbReference>
<dbReference type="Gene3D" id="3.40.190.10">
    <property type="entry name" value="Periplasmic binding protein-like II"/>
    <property type="match status" value="1"/>
</dbReference>
<evidence type="ECO:0000256" key="1">
    <source>
        <dbReference type="ARBA" id="ARBA00005695"/>
    </source>
</evidence>
<keyword evidence="3 4" id="KW-0732">Signal</keyword>
<keyword evidence="7" id="KW-1185">Reference proteome</keyword>
<feature type="domain" description="Solute-binding protein family 5" evidence="5">
    <location>
        <begin position="92"/>
        <end position="458"/>
    </location>
</feature>
<evidence type="ECO:0000313" key="6">
    <source>
        <dbReference type="EMBL" id="KHK99991.1"/>
    </source>
</evidence>
<dbReference type="GO" id="GO:0042597">
    <property type="term" value="C:periplasmic space"/>
    <property type="evidence" value="ECO:0007669"/>
    <property type="project" value="UniProtKB-ARBA"/>
</dbReference>
<evidence type="ECO:0000259" key="5">
    <source>
        <dbReference type="Pfam" id="PF00496"/>
    </source>
</evidence>
<feature type="signal peptide" evidence="4">
    <location>
        <begin position="1"/>
        <end position="21"/>
    </location>
</feature>
<evidence type="ECO:0000313" key="7">
    <source>
        <dbReference type="Proteomes" id="UP000031030"/>
    </source>
</evidence>
<dbReference type="Pfam" id="PF00496">
    <property type="entry name" value="SBP_bac_5"/>
    <property type="match status" value="1"/>
</dbReference>
<dbReference type="PANTHER" id="PTHR30290:SF9">
    <property type="entry name" value="OLIGOPEPTIDE-BINDING PROTEIN APPA"/>
    <property type="match status" value="1"/>
</dbReference>
<sequence length="546" mass="59594">MKKTTRIRLAAVAVLATAALALTGCHPQIGIGEGTPLVVMTPEASKPVDAITWNVFEGEPQTVDPYHSADYTPNMIVSNMCENLLSQTPDFKIKPNLASSYANPNPLTWVYDLRKDVTFWDGHPMTADDVVYSMTKNWKDQTGFYSFLYANVASITKTGPYQVTVKMKQPDYLFNEELASTVGVVVEKEFTEKAGKNFGSPSGGLMCTGPYEYGGWKQGQSITAIANAHYWNKALQPKVKKITFTFLTDDSSITSGLLSGEIDGTYNVPVSGIPTLKVSDAGKLYRGKAGLEVEFVVANQKGALRNPDIRKALQLAIDWKGIGAVVYGGEGTPTNLQMASANFGFAKQQLEALYKQVNTTDGSPQIAKAKALLKGVPAAERGKQISLVVPNQSETQQLGLAVQSAAEKIGLNFKLIIAPATGYSNYLYDPKTRGNIDLLYTQFWGGIPNPLDWLQTTAVTYGSFNQGNYSAIDDTYYQAVSTKDPTRRAELAAQMEKQLYDEMNPMIGGVELTNDVWMNKRISGAPATFDYVYYPWAAHLGGTGEK</sequence>
<dbReference type="PANTHER" id="PTHR30290">
    <property type="entry name" value="PERIPLASMIC BINDING COMPONENT OF ABC TRANSPORTER"/>
    <property type="match status" value="1"/>
</dbReference>
<dbReference type="GO" id="GO:0015833">
    <property type="term" value="P:peptide transport"/>
    <property type="evidence" value="ECO:0007669"/>
    <property type="project" value="TreeGrafter"/>
</dbReference>
<dbReference type="STRING" id="1348253.LK09_01380"/>
<dbReference type="Proteomes" id="UP000031030">
    <property type="component" value="Unassembled WGS sequence"/>
</dbReference>
<name>A0A0B2AEB3_9MICO</name>
<dbReference type="GO" id="GO:0043190">
    <property type="term" value="C:ATP-binding cassette (ABC) transporter complex"/>
    <property type="evidence" value="ECO:0007669"/>
    <property type="project" value="InterPro"/>
</dbReference>
<dbReference type="SUPFAM" id="SSF53850">
    <property type="entry name" value="Periplasmic binding protein-like II"/>
    <property type="match status" value="1"/>
</dbReference>
<dbReference type="InterPro" id="IPR030678">
    <property type="entry name" value="Peptide/Ni-bd"/>
</dbReference>
<evidence type="ECO:0000256" key="4">
    <source>
        <dbReference type="SAM" id="SignalP"/>
    </source>
</evidence>
<dbReference type="PIRSF" id="PIRSF002741">
    <property type="entry name" value="MppA"/>
    <property type="match status" value="1"/>
</dbReference>
<dbReference type="Gene3D" id="3.10.105.10">
    <property type="entry name" value="Dipeptide-binding Protein, Domain 3"/>
    <property type="match status" value="1"/>
</dbReference>
<feature type="chain" id="PRO_5002085529" description="Solute-binding protein family 5 domain-containing protein" evidence="4">
    <location>
        <begin position="22"/>
        <end position="546"/>
    </location>
</feature>
<protein>
    <recommendedName>
        <fullName evidence="5">Solute-binding protein family 5 domain-containing protein</fullName>
    </recommendedName>
</protein>
<evidence type="ECO:0000256" key="2">
    <source>
        <dbReference type="ARBA" id="ARBA00022448"/>
    </source>
</evidence>
<dbReference type="RefSeq" id="WP_039394614.1">
    <property type="nucleotide sequence ID" value="NZ_JTDK01000001.1"/>
</dbReference>
<dbReference type="EMBL" id="JTDK01000001">
    <property type="protein sequence ID" value="KHK99991.1"/>
    <property type="molecule type" value="Genomic_DNA"/>
</dbReference>
<reference evidence="6 7" key="1">
    <citation type="submission" date="2014-11" db="EMBL/GenBank/DDBJ databases">
        <title>Genome sequence of Microbacterium mangrovi MUSC 115(T).</title>
        <authorList>
            <person name="Lee L.-H."/>
        </authorList>
    </citation>
    <scope>NUCLEOTIDE SEQUENCE [LARGE SCALE GENOMIC DNA]</scope>
    <source>
        <strain evidence="6 7">MUSC 115</strain>
    </source>
</reference>
<dbReference type="InterPro" id="IPR039424">
    <property type="entry name" value="SBP_5"/>
</dbReference>
<dbReference type="OrthoDB" id="5243526at2"/>